<evidence type="ECO:0000313" key="1">
    <source>
        <dbReference type="EMBL" id="SFV58720.1"/>
    </source>
</evidence>
<sequence length="171" mass="19290">MFLFIVSFLYADGYKSIAVIPADINYNNQDAVEFGEVLYDAVLDGIASYNFAQQKSENMYKITKEIEPKKENSPEIKSAHIALKNDPQTFLKQNKLDKAIVMDFSTKRAAYIINNCQGICDIKISLAFYAKDLNVSSSKKEFTYKYDGNSCLLSDKSLQSLKDTQASFLAK</sequence>
<dbReference type="AlphaFoldDB" id="A0A1W1BYP6"/>
<protein>
    <submittedName>
        <fullName evidence="1">Uncharacterized protein</fullName>
    </submittedName>
</protein>
<proteinExistence type="predicted"/>
<gene>
    <name evidence="1" type="ORF">MNB_SM-7-1379</name>
</gene>
<organism evidence="1">
    <name type="scientific">hydrothermal vent metagenome</name>
    <dbReference type="NCBI Taxonomy" id="652676"/>
    <lineage>
        <taxon>unclassified sequences</taxon>
        <taxon>metagenomes</taxon>
        <taxon>ecological metagenomes</taxon>
    </lineage>
</organism>
<dbReference type="EMBL" id="FPHB01000042">
    <property type="protein sequence ID" value="SFV58720.1"/>
    <property type="molecule type" value="Genomic_DNA"/>
</dbReference>
<reference evidence="1" key="1">
    <citation type="submission" date="2016-10" db="EMBL/GenBank/DDBJ databases">
        <authorList>
            <person name="de Groot N.N."/>
        </authorList>
    </citation>
    <scope>NUCLEOTIDE SEQUENCE</scope>
</reference>
<accession>A0A1W1BYP6</accession>
<name>A0A1W1BYP6_9ZZZZ</name>